<organism evidence="2 3">
    <name type="scientific">Malacoplasma penetrans (strain HF-2)</name>
    <name type="common">Mycoplasma penetrans</name>
    <dbReference type="NCBI Taxonomy" id="272633"/>
    <lineage>
        <taxon>Bacteria</taxon>
        <taxon>Bacillati</taxon>
        <taxon>Mycoplasmatota</taxon>
        <taxon>Mycoplasmoidales</taxon>
        <taxon>Mycoplasmoidaceae</taxon>
        <taxon>Malacoplasma</taxon>
    </lineage>
</organism>
<gene>
    <name evidence="2" type="ordered locus">MYPE9340</name>
</gene>
<dbReference type="InterPro" id="IPR038078">
    <property type="entry name" value="PhoU-like_sf"/>
</dbReference>
<sequence length="223" mass="26455">MAINFYSLEKSEYELKQSFLEFVDMCYRYHVKACEILKQETISDESVSVMLSKKTKAKEKKRDIKDDCIWIISKDQPRANHLRFIVAILYSSRDLERIAEQAYNIVWYSKKIWSLANKNLSKPIKNIVIKCLENSNVFFEKMADVFKSHSDYAKYLDDVKSTIAKFRAEYKSILSEALKDLSLSIDHQVDFIFSFSIVMKYIDRTIDHLWSIYDNFLMIRNKD</sequence>
<dbReference type="InParanoid" id="Q8EUJ2"/>
<dbReference type="PANTHER" id="PTHR42930">
    <property type="entry name" value="PHOSPHATE-SPECIFIC TRANSPORT SYSTEM ACCESSORY PROTEIN PHOU"/>
    <property type="match status" value="1"/>
</dbReference>
<protein>
    <submittedName>
        <fullName evidence="2">Phosphate transport system regulatory protein</fullName>
    </submittedName>
</protein>
<dbReference type="GO" id="GO:0045936">
    <property type="term" value="P:negative regulation of phosphate metabolic process"/>
    <property type="evidence" value="ECO:0007669"/>
    <property type="project" value="InterPro"/>
</dbReference>
<dbReference type="EMBL" id="BA000026">
    <property type="protein sequence ID" value="BAC44721.1"/>
    <property type="molecule type" value="Genomic_DNA"/>
</dbReference>
<evidence type="ECO:0000259" key="1">
    <source>
        <dbReference type="Pfam" id="PF01895"/>
    </source>
</evidence>
<proteinExistence type="predicted"/>
<feature type="domain" description="PhoU" evidence="1">
    <location>
        <begin position="45"/>
        <end position="106"/>
    </location>
</feature>
<dbReference type="AlphaFoldDB" id="Q8EUJ2"/>
<keyword evidence="3" id="KW-1185">Reference proteome</keyword>
<dbReference type="Proteomes" id="UP000002522">
    <property type="component" value="Chromosome"/>
</dbReference>
<evidence type="ECO:0000313" key="2">
    <source>
        <dbReference type="EMBL" id="BAC44721.1"/>
    </source>
</evidence>
<dbReference type="InterPro" id="IPR026022">
    <property type="entry name" value="PhoU_dom"/>
</dbReference>
<evidence type="ECO:0000313" key="3">
    <source>
        <dbReference type="Proteomes" id="UP000002522"/>
    </source>
</evidence>
<dbReference type="RefSeq" id="WP_011077750.1">
    <property type="nucleotide sequence ID" value="NC_004432.1"/>
</dbReference>
<reference evidence="2 3" key="1">
    <citation type="journal article" date="2002" name="Nucleic Acids Res.">
        <title>The complete genomic sequence of Mycoplasma penetrans, an intracellular bacterial pathogen in humans.</title>
        <authorList>
            <person name="Sasaki Y."/>
            <person name="Ishikawa J."/>
            <person name="Yamashita A."/>
            <person name="Oshima K."/>
            <person name="Kenri T."/>
            <person name="Furuya K."/>
            <person name="Yoshino C."/>
            <person name="Horino A."/>
            <person name="Shiba T."/>
            <person name="Sasaki T."/>
            <person name="Hattori M."/>
        </authorList>
    </citation>
    <scope>NUCLEOTIDE SEQUENCE [LARGE SCALE GENOMIC DNA]</scope>
    <source>
        <strain evidence="2 3">HF-2</strain>
    </source>
</reference>
<dbReference type="Gene3D" id="1.20.58.220">
    <property type="entry name" value="Phosphate transport system protein phou homolog 2, domain 2"/>
    <property type="match status" value="1"/>
</dbReference>
<dbReference type="PANTHER" id="PTHR42930:SF3">
    <property type="entry name" value="PHOSPHATE-SPECIFIC TRANSPORT SYSTEM ACCESSORY PROTEIN PHOU"/>
    <property type="match status" value="1"/>
</dbReference>
<dbReference type="Pfam" id="PF01895">
    <property type="entry name" value="PhoU"/>
    <property type="match status" value="1"/>
</dbReference>
<dbReference type="SUPFAM" id="SSF109755">
    <property type="entry name" value="PhoU-like"/>
    <property type="match status" value="1"/>
</dbReference>
<accession>Q8EUJ2</accession>
<dbReference type="STRING" id="272633.gene:10732055"/>
<dbReference type="eggNOG" id="COG0704">
    <property type="taxonomic scope" value="Bacteria"/>
</dbReference>
<dbReference type="KEGG" id="mpe:MYPE9340"/>
<dbReference type="HOGENOM" id="CLU_107119_0_0_14"/>
<name>Q8EUJ2_MALP2</name>
<dbReference type="InterPro" id="IPR028366">
    <property type="entry name" value="PhoU"/>
</dbReference>
<dbReference type="GO" id="GO:0030643">
    <property type="term" value="P:intracellular phosphate ion homeostasis"/>
    <property type="evidence" value="ECO:0007669"/>
    <property type="project" value="InterPro"/>
</dbReference>